<reference evidence="1 2" key="1">
    <citation type="submission" date="2018-05" db="EMBL/GenBank/DDBJ databases">
        <title>Genetic diversity of glacier-inhabiting Cryobacterium bacteria in China and description of Cryobacterium mengkeensis sp. nov. and Arthrobacter glacialis sp. nov.</title>
        <authorList>
            <person name="Liu Q."/>
            <person name="Xin Y.-H."/>
        </authorList>
    </citation>
    <scope>NUCLEOTIDE SEQUENCE [LARGE SCALE GENOMIC DNA]</scope>
    <source>
        <strain evidence="1 2">GP3</strain>
    </source>
</reference>
<evidence type="ECO:0000313" key="1">
    <source>
        <dbReference type="EMBL" id="PXA64441.1"/>
    </source>
</evidence>
<evidence type="ECO:0000313" key="2">
    <source>
        <dbReference type="Proteomes" id="UP000246303"/>
    </source>
</evidence>
<dbReference type="SMART" id="SM00347">
    <property type="entry name" value="HTH_MARR"/>
    <property type="match status" value="1"/>
</dbReference>
<dbReference type="Proteomes" id="UP000246303">
    <property type="component" value="Unassembled WGS sequence"/>
</dbReference>
<dbReference type="PANTHER" id="PTHR33164:SF104">
    <property type="entry name" value="TRANSCRIPTIONAL REGULATORY PROTEIN"/>
    <property type="match status" value="1"/>
</dbReference>
<name>A0A2V3DP40_9MICC</name>
<dbReference type="InterPro" id="IPR036388">
    <property type="entry name" value="WH-like_DNA-bd_sf"/>
</dbReference>
<dbReference type="EMBL" id="QHLZ01000011">
    <property type="protein sequence ID" value="PXA64441.1"/>
    <property type="molecule type" value="Genomic_DNA"/>
</dbReference>
<dbReference type="SUPFAM" id="SSF46785">
    <property type="entry name" value="Winged helix' DNA-binding domain"/>
    <property type="match status" value="1"/>
</dbReference>
<dbReference type="InterPro" id="IPR039422">
    <property type="entry name" value="MarR/SlyA-like"/>
</dbReference>
<dbReference type="PRINTS" id="PR00598">
    <property type="entry name" value="HTHMARR"/>
</dbReference>
<protein>
    <submittedName>
        <fullName evidence="1">Uncharacterized protein</fullName>
    </submittedName>
</protein>
<sequence>MSETFQDPAKEGASRLLHEVLLFNDSLKHSLCRELEINETDFDALQHLTFGTPLTPSELAAKLRVSTAATTALIDRLSARGRVVRTPNPADRRSILIRPSTGTVELVVAAMRPLFDASSESMNNISAHEQQIVTSYLEHVLAAIHGRIDTLAAAATAKRGTQL</sequence>
<organism evidence="1 2">
    <name type="scientific">Arthrobacter psychrochitiniphilus</name>
    <dbReference type="NCBI Taxonomy" id="291045"/>
    <lineage>
        <taxon>Bacteria</taxon>
        <taxon>Bacillati</taxon>
        <taxon>Actinomycetota</taxon>
        <taxon>Actinomycetes</taxon>
        <taxon>Micrococcales</taxon>
        <taxon>Micrococcaceae</taxon>
        <taxon>Arthrobacter</taxon>
    </lineage>
</organism>
<gene>
    <name evidence="1" type="ORF">CVS29_14950</name>
</gene>
<dbReference type="InterPro" id="IPR036390">
    <property type="entry name" value="WH_DNA-bd_sf"/>
</dbReference>
<dbReference type="Pfam" id="PF12802">
    <property type="entry name" value="MarR_2"/>
    <property type="match status" value="1"/>
</dbReference>
<dbReference type="InterPro" id="IPR000835">
    <property type="entry name" value="HTH_MarR-typ"/>
</dbReference>
<dbReference type="GO" id="GO:0006950">
    <property type="term" value="P:response to stress"/>
    <property type="evidence" value="ECO:0007669"/>
    <property type="project" value="TreeGrafter"/>
</dbReference>
<dbReference type="Gene3D" id="1.10.10.10">
    <property type="entry name" value="Winged helix-like DNA-binding domain superfamily/Winged helix DNA-binding domain"/>
    <property type="match status" value="1"/>
</dbReference>
<dbReference type="GO" id="GO:0003700">
    <property type="term" value="F:DNA-binding transcription factor activity"/>
    <property type="evidence" value="ECO:0007669"/>
    <property type="project" value="InterPro"/>
</dbReference>
<dbReference type="AlphaFoldDB" id="A0A2V3DP40"/>
<keyword evidence="2" id="KW-1185">Reference proteome</keyword>
<dbReference type="PROSITE" id="PS50995">
    <property type="entry name" value="HTH_MARR_2"/>
    <property type="match status" value="1"/>
</dbReference>
<dbReference type="OrthoDB" id="162531at2"/>
<proteinExistence type="predicted"/>
<accession>A0A2V3DP40</accession>
<dbReference type="RefSeq" id="WP_110107139.1">
    <property type="nucleotide sequence ID" value="NZ_JACBZZ010000001.1"/>
</dbReference>
<comment type="caution">
    <text evidence="1">The sequence shown here is derived from an EMBL/GenBank/DDBJ whole genome shotgun (WGS) entry which is preliminary data.</text>
</comment>
<dbReference type="PANTHER" id="PTHR33164">
    <property type="entry name" value="TRANSCRIPTIONAL REGULATOR, MARR FAMILY"/>
    <property type="match status" value="1"/>
</dbReference>